<feature type="region of interest" description="Disordered" evidence="1">
    <location>
        <begin position="375"/>
        <end position="396"/>
    </location>
</feature>
<dbReference type="GO" id="GO:0003723">
    <property type="term" value="F:RNA binding"/>
    <property type="evidence" value="ECO:0007669"/>
    <property type="project" value="InterPro"/>
</dbReference>
<sequence length="396" mass="44620">MKGKAKRRHAFTGTLLVVVGIVGTAQLAFGFVRSTFLVHFRDAPPYHRRPTSLREHSQSDTLPSKLLLLHVAYDGSQYKVWRDLDTPDNQNLKGQRLNKRSRPPRRMLSLHHRLGTTLSIIHSHVPPHSLQLTPALLVTGGAHAESQLISYRPPALPFNGDLNQTAHALNRLLPADVRVLEVLFPPWDNFCVRRDLVSVTYSYTIILGGLEDPTLRHYARVYHHQRKEWVEEEIKKLQAILGRTNMTTEELLGKGGGRDPGAGQRLLRATMEAGWGPGIGEGRARLARFELEVEGRRSENPDDDEKRQTMVVKWVNTVVGEVFGGERKGVGGTVDRRRGGERSGFNGLVLKSLLFRQRGEEKVLWTLRPLARKQEGGENHEWGGDVGLSPRSNMRR</sequence>
<dbReference type="GO" id="GO:0009982">
    <property type="term" value="F:pseudouridine synthase activity"/>
    <property type="evidence" value="ECO:0007669"/>
    <property type="project" value="InterPro"/>
</dbReference>
<gene>
    <name evidence="2" type="ORF">NSK_004544</name>
</gene>
<keyword evidence="3" id="KW-1185">Reference proteome</keyword>
<dbReference type="SUPFAM" id="SSF55120">
    <property type="entry name" value="Pseudouridine synthase"/>
    <property type="match status" value="1"/>
</dbReference>
<comment type="caution">
    <text evidence="2">The sequence shown here is derived from an EMBL/GenBank/DDBJ whole genome shotgun (WGS) entry which is preliminary data.</text>
</comment>
<dbReference type="OrthoDB" id="10292802at2759"/>
<protein>
    <submittedName>
        <fullName evidence="2">Uncharacterized protein</fullName>
    </submittedName>
</protein>
<evidence type="ECO:0000313" key="2">
    <source>
        <dbReference type="EMBL" id="TFJ84071.1"/>
    </source>
</evidence>
<evidence type="ECO:0000256" key="1">
    <source>
        <dbReference type="SAM" id="MobiDB-lite"/>
    </source>
</evidence>
<evidence type="ECO:0000313" key="3">
    <source>
        <dbReference type="Proteomes" id="UP000355283"/>
    </source>
</evidence>
<dbReference type="Proteomes" id="UP000355283">
    <property type="component" value="Unassembled WGS sequence"/>
</dbReference>
<name>A0A4D9CXG6_9STRA</name>
<dbReference type="InterPro" id="IPR020103">
    <property type="entry name" value="PsdUridine_synth_cat_dom_sf"/>
</dbReference>
<proteinExistence type="predicted"/>
<dbReference type="AlphaFoldDB" id="A0A4D9CXG6"/>
<dbReference type="GO" id="GO:0001522">
    <property type="term" value="P:pseudouridine synthesis"/>
    <property type="evidence" value="ECO:0007669"/>
    <property type="project" value="InterPro"/>
</dbReference>
<dbReference type="EMBL" id="SDOX01000020">
    <property type="protein sequence ID" value="TFJ84071.1"/>
    <property type="molecule type" value="Genomic_DNA"/>
</dbReference>
<accession>A0A4D9CXG6</accession>
<organism evidence="2 3">
    <name type="scientific">Nannochloropsis salina CCMP1776</name>
    <dbReference type="NCBI Taxonomy" id="1027361"/>
    <lineage>
        <taxon>Eukaryota</taxon>
        <taxon>Sar</taxon>
        <taxon>Stramenopiles</taxon>
        <taxon>Ochrophyta</taxon>
        <taxon>Eustigmatophyceae</taxon>
        <taxon>Eustigmatales</taxon>
        <taxon>Monodopsidaceae</taxon>
        <taxon>Microchloropsis</taxon>
        <taxon>Microchloropsis salina</taxon>
    </lineage>
</organism>
<reference evidence="2 3" key="1">
    <citation type="submission" date="2019-01" db="EMBL/GenBank/DDBJ databases">
        <title>Nuclear Genome Assembly of the Microalgal Biofuel strain Nannochloropsis salina CCMP1776.</title>
        <authorList>
            <person name="Hovde B."/>
        </authorList>
    </citation>
    <scope>NUCLEOTIDE SEQUENCE [LARGE SCALE GENOMIC DNA]</scope>
    <source>
        <strain evidence="2 3">CCMP1776</strain>
    </source>
</reference>